<comment type="caution">
    <text evidence="1">The sequence shown here is derived from an EMBL/GenBank/DDBJ whole genome shotgun (WGS) entry which is preliminary data.</text>
</comment>
<keyword evidence="2" id="KW-1185">Reference proteome</keyword>
<dbReference type="Gene3D" id="3.40.50.300">
    <property type="entry name" value="P-loop containing nucleotide triphosphate hydrolases"/>
    <property type="match status" value="1"/>
</dbReference>
<organism evidence="1 2">
    <name type="scientific">Phaeodactylibacter xiamenensis</name>
    <dbReference type="NCBI Taxonomy" id="1524460"/>
    <lineage>
        <taxon>Bacteria</taxon>
        <taxon>Pseudomonadati</taxon>
        <taxon>Bacteroidota</taxon>
        <taxon>Saprospiria</taxon>
        <taxon>Saprospirales</taxon>
        <taxon>Haliscomenobacteraceae</taxon>
        <taxon>Phaeodactylibacter</taxon>
    </lineage>
</organism>
<proteinExistence type="predicted"/>
<sequence length="267" mass="30303">MKQLFSIVGTDGSGKDYRLAQIMAKVDPGIFFPLSCTAYHHSAFCANPALSRTLQRLGEEADRKSDAALKGISLFLKMLLFGQELRHLQESHQAKVVLSTRHPVTDTPAYARLFIQQLAMSAEDRTQVLSRAQSFLSPTEWKSVAALLSLVKDRMNMEPIPDFIARTARLDWTEQLKVYIHIFNIPLPERILFLNPPTATILERLQARTDRVRETHEQALFIQTLNKYLEQALSALCAWKPEIKLYATPNTGEALDNTIRSFFSLDN</sequence>
<dbReference type="EMBL" id="JPOS01000082">
    <property type="protein sequence ID" value="KGE86142.1"/>
    <property type="molecule type" value="Genomic_DNA"/>
</dbReference>
<accession>A0A098S4M2</accession>
<protein>
    <recommendedName>
        <fullName evidence="3">Thymidylate kinase</fullName>
    </recommendedName>
</protein>
<dbReference type="Proteomes" id="UP000029736">
    <property type="component" value="Unassembled WGS sequence"/>
</dbReference>
<gene>
    <name evidence="1" type="ORF">IX84_23720</name>
</gene>
<evidence type="ECO:0000313" key="1">
    <source>
        <dbReference type="EMBL" id="KGE86142.1"/>
    </source>
</evidence>
<dbReference type="SUPFAM" id="SSF52540">
    <property type="entry name" value="P-loop containing nucleoside triphosphate hydrolases"/>
    <property type="match status" value="1"/>
</dbReference>
<dbReference type="AlphaFoldDB" id="A0A098S4M2"/>
<evidence type="ECO:0000313" key="2">
    <source>
        <dbReference type="Proteomes" id="UP000029736"/>
    </source>
</evidence>
<dbReference type="RefSeq" id="WP_044226223.1">
    <property type="nucleotide sequence ID" value="NZ_CAKZLC010000198.1"/>
</dbReference>
<reference evidence="1 2" key="1">
    <citation type="journal article" date="2014" name="Int. J. Syst. Evol. Microbiol.">
        <title>Phaeodactylibacter xiamenensis gen. nov., sp. nov., a member of the family Saprospiraceae isolated from the marine alga Phaeodactylum tricornutum.</title>
        <authorList>
            <person name="Chen Z.Jr."/>
            <person name="Lei X."/>
            <person name="Lai Q."/>
            <person name="Li Y."/>
            <person name="Zhang B."/>
            <person name="Zhang J."/>
            <person name="Zhang H."/>
            <person name="Yang L."/>
            <person name="Zheng W."/>
            <person name="Tian Y."/>
            <person name="Yu Z."/>
            <person name="Xu H.Jr."/>
            <person name="Zheng T."/>
        </authorList>
    </citation>
    <scope>NUCLEOTIDE SEQUENCE [LARGE SCALE GENOMIC DNA]</scope>
    <source>
        <strain evidence="1 2">KD52</strain>
    </source>
</reference>
<evidence type="ECO:0008006" key="3">
    <source>
        <dbReference type="Google" id="ProtNLM"/>
    </source>
</evidence>
<dbReference type="STRING" id="1524460.IX84_23720"/>
<name>A0A098S4M2_9BACT</name>
<dbReference type="InterPro" id="IPR027417">
    <property type="entry name" value="P-loop_NTPase"/>
</dbReference>
<dbReference type="OrthoDB" id="1494645at2"/>